<keyword evidence="3" id="KW-0050">Antiport</keyword>
<sequence>MQPIRRHRVLAELKQLSALATPIIAAQIATSGMGLVDTLMAGNYNATTLAAVAVGNSIWLPIFLFMRGLMMAIVPSVAHLVGAGKTGLLASTVQQSLWIAVVAGFGALILVRHAEIAFLWLEVTPAVALEASRYLDAFSWSFPAMALYLALSCYCEGRSQTKPGMVFAFAGFLLNIPANYALIYGGWGFPELGAAGCGYATALSAWLMLVCMGLYIALDNGHRSLGILARLSRPQLALIAPLVRLGIPIGISIFVEASIFSVIALLIGRLPTELIAGHQIALNVSAITYMVPLSIGLAMTVRVGQAAGSGDFQQARRAALTGIGLNTLLSSLSAVLLMLFSLQIVSLYSDNSAVLEVAAYLLLFAAAYQLPDALQVAAASSLRGYKDTRVPMLIVLISYWVIALPLGYTLGLTDRITEAMGPAGFWIGLLTGLSTAALLLGWRLQRVFRRYRGHPLRM</sequence>
<dbReference type="PANTHER" id="PTHR43298">
    <property type="entry name" value="MULTIDRUG RESISTANCE PROTEIN NORM-RELATED"/>
    <property type="match status" value="1"/>
</dbReference>
<evidence type="ECO:0000256" key="3">
    <source>
        <dbReference type="ARBA" id="ARBA00022449"/>
    </source>
</evidence>
<feature type="transmembrane region" description="Helical" evidence="10">
    <location>
        <begin position="58"/>
        <end position="84"/>
    </location>
</feature>
<feature type="transmembrane region" description="Helical" evidence="10">
    <location>
        <begin position="322"/>
        <end position="345"/>
    </location>
</feature>
<keyword evidence="12" id="KW-1185">Reference proteome</keyword>
<reference evidence="11 12" key="2">
    <citation type="submission" date="2018-12" db="EMBL/GenBank/DDBJ databases">
        <title>Simiduia agarivorans gen. nov., sp. nov., a marine, agarolytic bacterium isolated from shallow coastal water from Keelung, Taiwan.</title>
        <authorList>
            <person name="Shieh W.Y."/>
        </authorList>
    </citation>
    <scope>NUCLEOTIDE SEQUENCE [LARGE SCALE GENOMIC DNA]</scope>
    <source>
        <strain evidence="11 12">GTF-13</strain>
    </source>
</reference>
<feature type="transmembrane region" description="Helical" evidence="10">
    <location>
        <begin position="423"/>
        <end position="442"/>
    </location>
</feature>
<keyword evidence="6 10" id="KW-1133">Transmembrane helix</keyword>
<keyword evidence="2" id="KW-0813">Transport</keyword>
<dbReference type="PIRSF" id="PIRSF006603">
    <property type="entry name" value="DinF"/>
    <property type="match status" value="1"/>
</dbReference>
<accession>A0A3P3VQ64</accession>
<gene>
    <name evidence="11" type="ORF">D0544_05005</name>
</gene>
<comment type="caution">
    <text evidence="11">The sequence shown here is derived from an EMBL/GenBank/DDBJ whole genome shotgun (WGS) entry which is preliminary data.</text>
</comment>
<keyword evidence="4" id="KW-1003">Cell membrane</keyword>
<dbReference type="EMBL" id="QWEZ01000001">
    <property type="protein sequence ID" value="RRJ84467.1"/>
    <property type="molecule type" value="Genomic_DNA"/>
</dbReference>
<proteinExistence type="predicted"/>
<evidence type="ECO:0000256" key="6">
    <source>
        <dbReference type="ARBA" id="ARBA00022989"/>
    </source>
</evidence>
<comment type="subcellular location">
    <subcellularLocation>
        <location evidence="1">Cell inner membrane</location>
        <topology evidence="1">Multi-pass membrane protein</topology>
    </subcellularLocation>
</comment>
<evidence type="ECO:0000256" key="9">
    <source>
        <dbReference type="ARBA" id="ARBA00031636"/>
    </source>
</evidence>
<dbReference type="GO" id="GO:0005886">
    <property type="term" value="C:plasma membrane"/>
    <property type="evidence" value="ECO:0007669"/>
    <property type="project" value="UniProtKB-SubCell"/>
</dbReference>
<evidence type="ECO:0000256" key="2">
    <source>
        <dbReference type="ARBA" id="ARBA00022448"/>
    </source>
</evidence>
<dbReference type="AlphaFoldDB" id="A0A3P3VQ64"/>
<feature type="transmembrane region" description="Helical" evidence="10">
    <location>
        <begin position="199"/>
        <end position="218"/>
    </location>
</feature>
<dbReference type="PANTHER" id="PTHR43298:SF2">
    <property type="entry name" value="FMN_FAD EXPORTER YEEO-RELATED"/>
    <property type="match status" value="1"/>
</dbReference>
<dbReference type="RefSeq" id="WP_125014896.1">
    <property type="nucleotide sequence ID" value="NZ_QWEZ01000001.1"/>
</dbReference>
<dbReference type="InterPro" id="IPR050222">
    <property type="entry name" value="MATE_MdtK"/>
</dbReference>
<evidence type="ECO:0000313" key="11">
    <source>
        <dbReference type="EMBL" id="RRJ84467.1"/>
    </source>
</evidence>
<dbReference type="Proteomes" id="UP000280792">
    <property type="component" value="Unassembled WGS sequence"/>
</dbReference>
<evidence type="ECO:0000256" key="4">
    <source>
        <dbReference type="ARBA" id="ARBA00022475"/>
    </source>
</evidence>
<name>A0A3P3VQ64_9GAMM</name>
<reference evidence="11 12" key="1">
    <citation type="submission" date="2018-08" db="EMBL/GenBank/DDBJ databases">
        <authorList>
            <person name="Khan S.A."/>
        </authorList>
    </citation>
    <scope>NUCLEOTIDE SEQUENCE [LARGE SCALE GENOMIC DNA]</scope>
    <source>
        <strain evidence="11 12">GTF-13</strain>
    </source>
</reference>
<keyword evidence="5 10" id="KW-0812">Transmembrane</keyword>
<feature type="transmembrane region" description="Helical" evidence="10">
    <location>
        <begin position="390"/>
        <end position="411"/>
    </location>
</feature>
<feature type="transmembrane region" description="Helical" evidence="10">
    <location>
        <begin position="357"/>
        <end position="378"/>
    </location>
</feature>
<dbReference type="Pfam" id="PF01554">
    <property type="entry name" value="MatE"/>
    <property type="match status" value="2"/>
</dbReference>
<dbReference type="CDD" id="cd13131">
    <property type="entry name" value="MATE_NorM_like"/>
    <property type="match status" value="1"/>
</dbReference>
<evidence type="ECO:0000256" key="10">
    <source>
        <dbReference type="SAM" id="Phobius"/>
    </source>
</evidence>
<feature type="transmembrane region" description="Helical" evidence="10">
    <location>
        <begin position="280"/>
        <end position="301"/>
    </location>
</feature>
<keyword evidence="7" id="KW-0406">Ion transport</keyword>
<dbReference type="GO" id="GO:0006811">
    <property type="term" value="P:monoatomic ion transport"/>
    <property type="evidence" value="ECO:0007669"/>
    <property type="project" value="UniProtKB-KW"/>
</dbReference>
<dbReference type="GO" id="GO:0015297">
    <property type="term" value="F:antiporter activity"/>
    <property type="evidence" value="ECO:0007669"/>
    <property type="project" value="UniProtKB-KW"/>
</dbReference>
<dbReference type="GO" id="GO:0042910">
    <property type="term" value="F:xenobiotic transmembrane transporter activity"/>
    <property type="evidence" value="ECO:0007669"/>
    <property type="project" value="InterPro"/>
</dbReference>
<keyword evidence="8 10" id="KW-0472">Membrane</keyword>
<evidence type="ECO:0000256" key="8">
    <source>
        <dbReference type="ARBA" id="ARBA00023136"/>
    </source>
</evidence>
<evidence type="ECO:0000256" key="1">
    <source>
        <dbReference type="ARBA" id="ARBA00004429"/>
    </source>
</evidence>
<organism evidence="11 12">
    <name type="scientific">Aestuariirhabdus litorea</name>
    <dbReference type="NCBI Taxonomy" id="2528527"/>
    <lineage>
        <taxon>Bacteria</taxon>
        <taxon>Pseudomonadati</taxon>
        <taxon>Pseudomonadota</taxon>
        <taxon>Gammaproteobacteria</taxon>
        <taxon>Oceanospirillales</taxon>
        <taxon>Aestuariirhabdaceae</taxon>
        <taxon>Aestuariirhabdus</taxon>
    </lineage>
</organism>
<evidence type="ECO:0000256" key="7">
    <source>
        <dbReference type="ARBA" id="ARBA00023065"/>
    </source>
</evidence>
<feature type="transmembrane region" description="Helical" evidence="10">
    <location>
        <begin position="96"/>
        <end position="114"/>
    </location>
</feature>
<evidence type="ECO:0000313" key="12">
    <source>
        <dbReference type="Proteomes" id="UP000280792"/>
    </source>
</evidence>
<feature type="transmembrane region" description="Helical" evidence="10">
    <location>
        <begin position="166"/>
        <end position="187"/>
    </location>
</feature>
<dbReference type="InterPro" id="IPR048279">
    <property type="entry name" value="MdtK-like"/>
</dbReference>
<evidence type="ECO:0000256" key="5">
    <source>
        <dbReference type="ARBA" id="ARBA00022692"/>
    </source>
</evidence>
<feature type="transmembrane region" description="Helical" evidence="10">
    <location>
        <begin position="238"/>
        <end position="268"/>
    </location>
</feature>
<dbReference type="InterPro" id="IPR002528">
    <property type="entry name" value="MATE_fam"/>
</dbReference>
<feature type="transmembrane region" description="Helical" evidence="10">
    <location>
        <begin position="134"/>
        <end position="154"/>
    </location>
</feature>
<protein>
    <recommendedName>
        <fullName evidence="9">Multidrug-efflux transporter</fullName>
    </recommendedName>
</protein>
<dbReference type="NCBIfam" id="TIGR00797">
    <property type="entry name" value="matE"/>
    <property type="match status" value="1"/>
</dbReference>